<dbReference type="EMBL" id="JAVHJV010000004">
    <property type="protein sequence ID" value="KAK5943248.1"/>
    <property type="molecule type" value="Genomic_DNA"/>
</dbReference>
<name>A0ABR0RSM2_9EURO</name>
<comment type="caution">
    <text evidence="2">The sequence shown here is derived from an EMBL/GenBank/DDBJ whole genome shotgun (WGS) entry which is preliminary data.</text>
</comment>
<organism evidence="2 3">
    <name type="scientific">Knufia obscura</name>
    <dbReference type="NCBI Taxonomy" id="1635080"/>
    <lineage>
        <taxon>Eukaryota</taxon>
        <taxon>Fungi</taxon>
        <taxon>Dikarya</taxon>
        <taxon>Ascomycota</taxon>
        <taxon>Pezizomycotina</taxon>
        <taxon>Eurotiomycetes</taxon>
        <taxon>Chaetothyriomycetidae</taxon>
        <taxon>Chaetothyriales</taxon>
        <taxon>Trichomeriaceae</taxon>
        <taxon>Knufia</taxon>
    </lineage>
</organism>
<proteinExistence type="predicted"/>
<feature type="region of interest" description="Disordered" evidence="1">
    <location>
        <begin position="836"/>
        <end position="875"/>
    </location>
</feature>
<dbReference type="RefSeq" id="XP_064731338.1">
    <property type="nucleotide sequence ID" value="XM_064872680.1"/>
</dbReference>
<dbReference type="Proteomes" id="UP001334248">
    <property type="component" value="Unassembled WGS sequence"/>
</dbReference>
<protein>
    <submittedName>
        <fullName evidence="2">Eukaryotic translation initiation factor 3 subunit H</fullName>
    </submittedName>
</protein>
<keyword evidence="2" id="KW-0648">Protein biosynthesis</keyword>
<keyword evidence="2" id="KW-0396">Initiation factor</keyword>
<gene>
    <name evidence="2" type="primary">EIF3H</name>
    <name evidence="2" type="ORF">PMZ80_004255</name>
</gene>
<evidence type="ECO:0000313" key="3">
    <source>
        <dbReference type="Proteomes" id="UP001334248"/>
    </source>
</evidence>
<accession>A0ABR0RSM2</accession>
<dbReference type="GeneID" id="89997704"/>
<reference evidence="2 3" key="1">
    <citation type="journal article" date="2023" name="Res Sq">
        <title>Genomic and morphological characterization of Knufia obscura isolated from the Mars 2020 spacecraft assembly facility.</title>
        <authorList>
            <person name="Chander A.M."/>
            <person name="Teixeira M.M."/>
            <person name="Singh N.K."/>
            <person name="Williams M.P."/>
            <person name="Parker C.W."/>
            <person name="Leo P."/>
            <person name="Stajich J.E."/>
            <person name="Torok T."/>
            <person name="Tighe S."/>
            <person name="Mason C.E."/>
            <person name="Venkateswaran K."/>
        </authorList>
    </citation>
    <scope>NUCLEOTIDE SEQUENCE [LARGE SCALE GENOMIC DNA]</scope>
    <source>
        <strain evidence="2 3">CCFEE 5817</strain>
    </source>
</reference>
<dbReference type="GO" id="GO:0003743">
    <property type="term" value="F:translation initiation factor activity"/>
    <property type="evidence" value="ECO:0007669"/>
    <property type="project" value="UniProtKB-KW"/>
</dbReference>
<evidence type="ECO:0000256" key="1">
    <source>
        <dbReference type="SAM" id="MobiDB-lite"/>
    </source>
</evidence>
<keyword evidence="3" id="KW-1185">Reference proteome</keyword>
<evidence type="ECO:0000313" key="2">
    <source>
        <dbReference type="EMBL" id="KAK5943248.1"/>
    </source>
</evidence>
<sequence>MRTDDRVSHYIFDVGGQPIPQENVVIDTDGNSYNAAKIEYLNGNWCYNGKILLIGLTGNATGFEADSWRRQSLDLDESEISDDDQAQFFAPSSPTDNYSRLSTGVRRGHFHPRLSTLSLASRIEQTGVVHRFDLDHDTIFDRVRKNVLDGTTPRSRPAQRGNRKQYHGYEAEVLIYTVAMHCQPCRPSSLTSLRDLRMFEQSSFGDVPQRIYETMRPAMALAERLITKGSMQFWVSICCGRREYRLDHATGYLQECLVPPAQPTGTDLHVTVQRLQQMGERMKIGFELIDGGYARSRPARTPHQRIYHEADPWSTFQEIHLDSSLYHVLEEYSRLRYPDPAAKLRFDFFLAVILCHEIAHAFETKCGDYWYLDFLESHGVLAGINDIPYRIHEAIWQGDKYAEAGAKWEIFTFGDRIKPIKHGCDVRYGLVLYNGDWFDCNLFNSNAEDRTRNLKAISVVISMGYVKEIQQQSFWSQPGHRNMRPPRIGPRNILTGTDTSTISWRFYLLEKEEEEVQARQALKPPLKPHTHPLQTPIQAFNTGFNHDPQVVYQAMETFSKYEQDEYDTLRTAEAAVQENKRRYKAPNPDQADIHQYFQYPGSPTWSTASDDTDEYHDIQNSAYDTLRIPPERLRLPDKWMLTEELFCLSEDSDRATFLARRAEGTLGLPESSPYHPKNPSSWSQTEMDTLQQLRQNNPDRAYPVIEENKRAARRLNKERWRIINEMEELVVYLGYSRIEFERAFARGKPLPLGMTVETFDHEFGDMLEQKRREYQAQNDAGRHQQTAFAATLSTSSAETDAIYNDTDHCSDDMHLDLSTAGQTNTLDAWLASIATASKTETKPEPRSKLQPPAQTDDHRARPQSTGRKKSLNRNEYLRLQKVAAQGSAGLYSFLRG</sequence>